<dbReference type="EMBL" id="CP034170">
    <property type="protein sequence ID" value="AZI57431.1"/>
    <property type="molecule type" value="Genomic_DNA"/>
</dbReference>
<sequence>MFEYKNTFNGDNRYEVLPEFFELETKLSMWRNLEKQLGPGASEPPFVDNDGYQVFCIGGLAYRIGTSEDRLNLSTQEPDRGTLAVAGRFNRRFEIGKYLVWKAGESLRAAAGVTRVSAPWFSQGVNGLVESVDDGYVKTIFLQGQEESACTFAYMEAIRFSHVMPMSMPELEDVLRAGLPHA</sequence>
<name>A0A3G8ZUN4_9ACTN</name>
<evidence type="ECO:0000313" key="1">
    <source>
        <dbReference type="EMBL" id="AZI57431.1"/>
    </source>
</evidence>
<dbReference type="KEGG" id="nak:EH165_03905"/>
<gene>
    <name evidence="1" type="ORF">EH165_03905</name>
</gene>
<protein>
    <submittedName>
        <fullName evidence="1">Uncharacterized protein</fullName>
    </submittedName>
</protein>
<reference evidence="1 2" key="2">
    <citation type="submission" date="2018-12" db="EMBL/GenBank/DDBJ databases">
        <title>Nakamurella antarcticus sp. nov., isolated from Antarctica South Shetland Islands soil.</title>
        <authorList>
            <person name="Peng F."/>
        </authorList>
    </citation>
    <scope>NUCLEOTIDE SEQUENCE [LARGE SCALE GENOMIC DNA]</scope>
    <source>
        <strain evidence="1 2">S14-144</strain>
    </source>
</reference>
<proteinExistence type="predicted"/>
<organism evidence="1 2">
    <name type="scientific">Nakamurella antarctica</name>
    <dbReference type="NCBI Taxonomy" id="1902245"/>
    <lineage>
        <taxon>Bacteria</taxon>
        <taxon>Bacillati</taxon>
        <taxon>Actinomycetota</taxon>
        <taxon>Actinomycetes</taxon>
        <taxon>Nakamurellales</taxon>
        <taxon>Nakamurellaceae</taxon>
        <taxon>Nakamurella</taxon>
    </lineage>
</organism>
<keyword evidence="2" id="KW-1185">Reference proteome</keyword>
<dbReference type="AlphaFoldDB" id="A0A3G8ZUN4"/>
<reference evidence="1 2" key="1">
    <citation type="submission" date="2018-11" db="EMBL/GenBank/DDBJ databases">
        <authorList>
            <person name="Da X."/>
        </authorList>
    </citation>
    <scope>NUCLEOTIDE SEQUENCE [LARGE SCALE GENOMIC DNA]</scope>
    <source>
        <strain evidence="1 2">S14-144</strain>
    </source>
</reference>
<dbReference type="Proteomes" id="UP000268084">
    <property type="component" value="Chromosome"/>
</dbReference>
<evidence type="ECO:0000313" key="2">
    <source>
        <dbReference type="Proteomes" id="UP000268084"/>
    </source>
</evidence>
<accession>A0A3G8ZUN4</accession>